<proteinExistence type="inferred from homology"/>
<dbReference type="RefSeq" id="XP_002671376.1">
    <property type="nucleotide sequence ID" value="XM_002671330.1"/>
</dbReference>
<dbReference type="Pfam" id="PF02567">
    <property type="entry name" value="PhzC-PhzF"/>
    <property type="match status" value="1"/>
</dbReference>
<accession>D2VX83</accession>
<dbReference type="FunCoup" id="D2VX83">
    <property type="interactions" value="275"/>
</dbReference>
<dbReference type="PANTHER" id="PTHR13774">
    <property type="entry name" value="PHENAZINE BIOSYNTHESIS PROTEIN"/>
    <property type="match status" value="1"/>
</dbReference>
<dbReference type="GO" id="GO:0016853">
    <property type="term" value="F:isomerase activity"/>
    <property type="evidence" value="ECO:0007669"/>
    <property type="project" value="UniProtKB-KW"/>
</dbReference>
<evidence type="ECO:0000256" key="2">
    <source>
        <dbReference type="ARBA" id="ARBA00023235"/>
    </source>
</evidence>
<dbReference type="eggNOG" id="KOG3033">
    <property type="taxonomic scope" value="Eukaryota"/>
</dbReference>
<reference evidence="4 5" key="1">
    <citation type="journal article" date="2010" name="Cell">
        <title>The genome of Naegleria gruberi illuminates early eukaryotic versatility.</title>
        <authorList>
            <person name="Fritz-Laylin L.K."/>
            <person name="Prochnik S.E."/>
            <person name="Ginger M.L."/>
            <person name="Dacks J.B."/>
            <person name="Carpenter M.L."/>
            <person name="Field M.C."/>
            <person name="Kuo A."/>
            <person name="Paredez A."/>
            <person name="Chapman J."/>
            <person name="Pham J."/>
            <person name="Shu S."/>
            <person name="Neupane R."/>
            <person name="Cipriano M."/>
            <person name="Mancuso J."/>
            <person name="Tu H."/>
            <person name="Salamov A."/>
            <person name="Lindquist E."/>
            <person name="Shapiro H."/>
            <person name="Lucas S."/>
            <person name="Grigoriev I.V."/>
            <person name="Cande W.Z."/>
            <person name="Fulton C."/>
            <person name="Rokhsar D.S."/>
            <person name="Dawson S.C."/>
        </authorList>
    </citation>
    <scope>NUCLEOTIDE SEQUENCE [LARGE SCALE GENOMIC DNA]</scope>
    <source>
        <strain evidence="4 5">NEG-M</strain>
    </source>
</reference>
<dbReference type="GO" id="GO:0005737">
    <property type="term" value="C:cytoplasm"/>
    <property type="evidence" value="ECO:0007669"/>
    <property type="project" value="TreeGrafter"/>
</dbReference>
<evidence type="ECO:0000313" key="4">
    <source>
        <dbReference type="EMBL" id="EFC38632.1"/>
    </source>
</evidence>
<dbReference type="OrthoDB" id="75169at2759"/>
<evidence type="ECO:0000313" key="5">
    <source>
        <dbReference type="Proteomes" id="UP000006671"/>
    </source>
</evidence>
<dbReference type="PANTHER" id="PTHR13774:SF17">
    <property type="entry name" value="PHENAZINE BIOSYNTHESIS-LIKE DOMAIN-CONTAINING PROTEIN"/>
    <property type="match status" value="1"/>
</dbReference>
<gene>
    <name evidence="4" type="ORF">NAEGRDRAFT_73653</name>
</gene>
<dbReference type="KEGG" id="ngr:NAEGRDRAFT_73653"/>
<dbReference type="Gene3D" id="3.10.310.10">
    <property type="entry name" value="Diaminopimelate Epimerase, Chain A, domain 1"/>
    <property type="match status" value="2"/>
</dbReference>
<keyword evidence="2" id="KW-0413">Isomerase</keyword>
<dbReference type="InterPro" id="IPR003719">
    <property type="entry name" value="Phenazine_PhzF-like"/>
</dbReference>
<sequence length="328" mass="36981">MSRINIEIFTVDAFTKSPFSGNPAGVCILEDSEIKSIDQRFPSEEEKDNFYKLIAREMNLSETCFLWRVGSSFDRYKLRWFTPTVEVSLCGHATLACSNILFGRLESVDKLFFETKSGELTVEKDNGILKMNFPQGDPQLVHQNGSSLFETSTLVELLKNINITCENETINDIVSEILLCRKTRKLLIIVKDFHLVLCAEPNEQALLSMDFKNDDLNANIRGISVSMSVNEMSEENKKTFTKMTTSDVNEIDYVTRYFSPWNGIKEDPVNGSSQTSMALYYSSKLNKKKLICFQASKRTGILFVEPIEGGRVSIGGNATTIMQGKMSV</sequence>
<dbReference type="OMA" id="MDFPAKQ"/>
<evidence type="ECO:0000256" key="1">
    <source>
        <dbReference type="ARBA" id="ARBA00008270"/>
    </source>
</evidence>
<dbReference type="PIRSF" id="PIRSF016184">
    <property type="entry name" value="PhzC_PhzF"/>
    <property type="match status" value="1"/>
</dbReference>
<dbReference type="STRING" id="5762.D2VX83"/>
<evidence type="ECO:0000256" key="3">
    <source>
        <dbReference type="PIRSR" id="PIRSR016184-1"/>
    </source>
</evidence>
<name>D2VX83_NAEGR</name>
<organism evidence="5">
    <name type="scientific">Naegleria gruberi</name>
    <name type="common">Amoeba</name>
    <dbReference type="NCBI Taxonomy" id="5762"/>
    <lineage>
        <taxon>Eukaryota</taxon>
        <taxon>Discoba</taxon>
        <taxon>Heterolobosea</taxon>
        <taxon>Tetramitia</taxon>
        <taxon>Eutetramitia</taxon>
        <taxon>Vahlkampfiidae</taxon>
        <taxon>Naegleria</taxon>
    </lineage>
</organism>
<dbReference type="Proteomes" id="UP000006671">
    <property type="component" value="Unassembled WGS sequence"/>
</dbReference>
<dbReference type="AlphaFoldDB" id="D2VX83"/>
<dbReference type="InParanoid" id="D2VX83"/>
<comment type="similarity">
    <text evidence="1">Belongs to the PhzF family.</text>
</comment>
<dbReference type="EMBL" id="GG738906">
    <property type="protein sequence ID" value="EFC38632.1"/>
    <property type="molecule type" value="Genomic_DNA"/>
</dbReference>
<dbReference type="VEuPathDB" id="AmoebaDB:NAEGRDRAFT_73653"/>
<keyword evidence="5" id="KW-1185">Reference proteome</keyword>
<protein>
    <submittedName>
        <fullName evidence="4">Predicted protein</fullName>
    </submittedName>
</protein>
<dbReference type="SUPFAM" id="SSF54506">
    <property type="entry name" value="Diaminopimelate epimerase-like"/>
    <property type="match status" value="1"/>
</dbReference>
<feature type="active site" evidence="3">
    <location>
        <position position="62"/>
    </location>
</feature>
<dbReference type="NCBIfam" id="TIGR00654">
    <property type="entry name" value="PhzF_family"/>
    <property type="match status" value="1"/>
</dbReference>
<dbReference type="GeneID" id="8856994"/>